<evidence type="ECO:0000313" key="1">
    <source>
        <dbReference type="EMBL" id="CEK73399.1"/>
    </source>
</evidence>
<sequence length="67" mass="7513">MDQETDLLTLGQIQAARSYLSLFPEVVRTPLLAHIQHLFVQINIKKINNDTERKCDTAAANNECSGN</sequence>
<dbReference type="EMBL" id="HACG01026534">
    <property type="protein sequence ID" value="CEK73399.1"/>
    <property type="molecule type" value="Transcribed_RNA"/>
</dbReference>
<reference evidence="1" key="1">
    <citation type="submission" date="2014-12" db="EMBL/GenBank/DDBJ databases">
        <title>Insight into the proteome of Arion vulgaris.</title>
        <authorList>
            <person name="Aradska J."/>
            <person name="Bulat T."/>
            <person name="Smidak R."/>
            <person name="Sarate P."/>
            <person name="Gangsoo J."/>
            <person name="Sialana F."/>
            <person name="Bilban M."/>
            <person name="Lubec G."/>
        </authorList>
    </citation>
    <scope>NUCLEOTIDE SEQUENCE</scope>
    <source>
        <tissue evidence="1">Skin</tissue>
    </source>
</reference>
<name>A0A0B6ZXQ3_9EUPU</name>
<organism evidence="1">
    <name type="scientific">Arion vulgaris</name>
    <dbReference type="NCBI Taxonomy" id="1028688"/>
    <lineage>
        <taxon>Eukaryota</taxon>
        <taxon>Metazoa</taxon>
        <taxon>Spiralia</taxon>
        <taxon>Lophotrochozoa</taxon>
        <taxon>Mollusca</taxon>
        <taxon>Gastropoda</taxon>
        <taxon>Heterobranchia</taxon>
        <taxon>Euthyneura</taxon>
        <taxon>Panpulmonata</taxon>
        <taxon>Eupulmonata</taxon>
        <taxon>Stylommatophora</taxon>
        <taxon>Helicina</taxon>
        <taxon>Arionoidea</taxon>
        <taxon>Arionidae</taxon>
        <taxon>Arion</taxon>
    </lineage>
</organism>
<protein>
    <submittedName>
        <fullName evidence="1">Uncharacterized protein</fullName>
    </submittedName>
</protein>
<accession>A0A0B6ZXQ3</accession>
<gene>
    <name evidence="1" type="primary">ORF86620</name>
    <name evidence="2" type="synonym">ORF86624</name>
</gene>
<dbReference type="AlphaFoldDB" id="A0A0B6ZXQ3"/>
<proteinExistence type="predicted"/>
<evidence type="ECO:0000313" key="2">
    <source>
        <dbReference type="EMBL" id="CEK73400.1"/>
    </source>
</evidence>
<dbReference type="EMBL" id="HACG01026535">
    <property type="protein sequence ID" value="CEK73400.1"/>
    <property type="molecule type" value="Transcribed_RNA"/>
</dbReference>